<sequence length="290" mass="34503">MWLVGIMKKRSNLIKTMMTKNKTFHTINEIINDLSNSELANDQNTQFYLSLLKMIKTDLDNKDFKKALTSIQEELDTDYLPLALIDYFKQAHLVTKRLMYENEFDWLEKLDKKELINKTIINFPENLWYFDYLATKEENFWNIDDFEFFRHIFITKTYDNSDKLVAAQLLQKIEPFINLSFEIYNNKLKQTFTVTLKKDDIWAKNTQAYFNDVLDQIESSFYKDPSKEQLATEIVNNIMQDYYPSYPDFVSVKELASGIIQYVKNCFDNKKPNTKINSIVYDVIINCIDQ</sequence>
<dbReference type="AlphaFoldDB" id="A0A0F6CKM8"/>
<dbReference type="HOGENOM" id="CLU_959155_0_0_14"/>
<dbReference type="SUPFAM" id="SSF116965">
    <property type="entry name" value="Hypothetical protein MPN330"/>
    <property type="match status" value="1"/>
</dbReference>
<gene>
    <name evidence="1" type="ORF">GCW_02095</name>
</gene>
<dbReference type="Pfam" id="PF11428">
    <property type="entry name" value="DUF3196"/>
    <property type="match status" value="1"/>
</dbReference>
<evidence type="ECO:0000313" key="2">
    <source>
        <dbReference type="Proteomes" id="UP000018735"/>
    </source>
</evidence>
<proteinExistence type="predicted"/>
<dbReference type="Gene3D" id="1.10.472.40">
    <property type="entry name" value="Hypothetical protein mg237 homolog, domain 3"/>
    <property type="match status" value="1"/>
</dbReference>
<reference evidence="1 2" key="1">
    <citation type="journal article" date="2011" name="PLoS ONE">
        <title>Core proteome of the minimal cell: comparative proteomics of three mollicute species.</title>
        <authorList>
            <person name="Fisunov G.Y."/>
            <person name="Alexeev D.G."/>
            <person name="Bazaleev N.A."/>
            <person name="Ladygina V.G."/>
            <person name="Galyamina M.A."/>
            <person name="Kondratov I.G."/>
            <person name="Zhukova N.A."/>
            <person name="Serebryakova M.V."/>
            <person name="Demina I.A."/>
            <person name="Govorun V.M."/>
        </authorList>
    </citation>
    <scope>NUCLEOTIDE SEQUENCE [LARGE SCALE GENOMIC DNA]</scope>
    <source>
        <strain evidence="1 2">S6</strain>
    </source>
</reference>
<dbReference type="KEGG" id="mgz:GCW_02095"/>
<dbReference type="eggNOG" id="ENOG5031YXE">
    <property type="taxonomic scope" value="Bacteria"/>
</dbReference>
<evidence type="ECO:0000313" key="1">
    <source>
        <dbReference type="EMBL" id="AHB99650.1"/>
    </source>
</evidence>
<protein>
    <recommendedName>
        <fullName evidence="3">DUF3196 domain-containing protein</fullName>
    </recommendedName>
</protein>
<evidence type="ECO:0008006" key="3">
    <source>
        <dbReference type="Google" id="ProtNLM"/>
    </source>
</evidence>
<dbReference type="EMBL" id="CP006916">
    <property type="protein sequence ID" value="AHB99650.1"/>
    <property type="molecule type" value="Genomic_DNA"/>
</dbReference>
<dbReference type="Proteomes" id="UP000018735">
    <property type="component" value="Chromosome"/>
</dbReference>
<dbReference type="RefSeq" id="WP_023893671.1">
    <property type="nucleotide sequence ID" value="NC_023030.2"/>
</dbReference>
<organism evidence="1 2">
    <name type="scientific">Mycoplasmoides gallisepticum S6</name>
    <dbReference type="NCBI Taxonomy" id="1006581"/>
    <lineage>
        <taxon>Bacteria</taxon>
        <taxon>Bacillati</taxon>
        <taxon>Mycoplasmatota</taxon>
        <taxon>Mycoplasmoidales</taxon>
        <taxon>Mycoplasmoidaceae</taxon>
        <taxon>Mycoplasmoides</taxon>
    </lineage>
</organism>
<dbReference type="InterPro" id="IPR024503">
    <property type="entry name" value="DUF3196"/>
</dbReference>
<name>A0A0F6CKM8_MYCGL</name>
<accession>A0A0F6CKM8</accession>